<dbReference type="InterPro" id="IPR013923">
    <property type="entry name" value="Autophagy-rel_prot_16_dom"/>
</dbReference>
<accession>A0A4V4N378</accession>
<evidence type="ECO:0000313" key="10">
    <source>
        <dbReference type="Proteomes" id="UP000307169"/>
    </source>
</evidence>
<evidence type="ECO:0000313" key="4">
    <source>
        <dbReference type="EMBL" id="TIB76859.1"/>
    </source>
</evidence>
<dbReference type="Proteomes" id="UP000310685">
    <property type="component" value="Unassembled WGS sequence"/>
</dbReference>
<feature type="compositionally biased region" description="Acidic residues" evidence="2">
    <location>
        <begin position="215"/>
        <end position="229"/>
    </location>
</feature>
<dbReference type="EMBL" id="SPRX01000034">
    <property type="protein sequence ID" value="TIC64408.1"/>
    <property type="molecule type" value="Genomic_DNA"/>
</dbReference>
<reference evidence="9 10" key="1">
    <citation type="submission" date="2019-03" db="EMBL/GenBank/DDBJ databases">
        <title>Sequencing 25 genomes of Wallemia mellicola.</title>
        <authorList>
            <person name="Gostincar C."/>
        </authorList>
    </citation>
    <scope>NUCLEOTIDE SEQUENCE [LARGE SCALE GENOMIC DNA]</scope>
    <source>
        <strain evidence="5 10">EXF-1262</strain>
        <strain evidence="7 11">EXF-1274</strain>
        <strain evidence="4 12">EXF-6152</strain>
        <strain evidence="8 13">EXF-757</strain>
        <strain evidence="6 9">EXF-8738</strain>
    </source>
</reference>
<evidence type="ECO:0000313" key="7">
    <source>
        <dbReference type="EMBL" id="TIC63963.1"/>
    </source>
</evidence>
<dbReference type="EMBL" id="SPRH01000029">
    <property type="protein sequence ID" value="TIB99520.1"/>
    <property type="molecule type" value="Genomic_DNA"/>
</dbReference>
<dbReference type="Proteomes" id="UP000310708">
    <property type="component" value="Unassembled WGS sequence"/>
</dbReference>
<evidence type="ECO:0000313" key="11">
    <source>
        <dbReference type="Proteomes" id="UP000309601"/>
    </source>
</evidence>
<protein>
    <submittedName>
        <fullName evidence="7">Autophagy protein 16</fullName>
    </submittedName>
</protein>
<dbReference type="EMBL" id="SPRO01000026">
    <property type="protein sequence ID" value="TIC29601.1"/>
    <property type="molecule type" value="Genomic_DNA"/>
</dbReference>
<evidence type="ECO:0000313" key="12">
    <source>
        <dbReference type="Proteomes" id="UP000310685"/>
    </source>
</evidence>
<feature type="compositionally biased region" description="Polar residues" evidence="2">
    <location>
        <begin position="199"/>
        <end position="211"/>
    </location>
</feature>
<dbReference type="Proteomes" id="UP000307169">
    <property type="component" value="Unassembled WGS sequence"/>
</dbReference>
<sequence>MIESWTEELRRNLLERDSKQRINESYADNYKRLLQQYHIIKEQNDTLIKASEEPSTDTNLSSTNGNKLQAALVHSLQQQLHSTRDELTNLYKGQNQSSQRLLEMNETLRERDDNLRAIEAENLSLKASVSRLSKAREDDVEGKRERERGMEALQDEITTLRLELEQIEIRNQNLKNDNAALIQRWLDRMNQEADKMNDANETIPISNNAGATTDLDTDNTDDDFTDLDK</sequence>
<dbReference type="EMBL" id="SPRC01000040">
    <property type="protein sequence ID" value="TIB76859.1"/>
    <property type="molecule type" value="Genomic_DNA"/>
</dbReference>
<evidence type="ECO:0000313" key="8">
    <source>
        <dbReference type="EMBL" id="TIC64408.1"/>
    </source>
</evidence>
<name>A0A4V4N378_9BASI</name>
<evidence type="ECO:0000256" key="1">
    <source>
        <dbReference type="ARBA" id="ARBA00005331"/>
    </source>
</evidence>
<evidence type="ECO:0000313" key="6">
    <source>
        <dbReference type="EMBL" id="TIC29601.1"/>
    </source>
</evidence>
<dbReference type="AlphaFoldDB" id="A0A4V4N378"/>
<proteinExistence type="inferred from homology"/>
<comment type="similarity">
    <text evidence="1">Belongs to the ATG16 family.</text>
</comment>
<dbReference type="Proteomes" id="UP000309601">
    <property type="component" value="Unassembled WGS sequence"/>
</dbReference>
<dbReference type="Pfam" id="PF08614">
    <property type="entry name" value="ATG16"/>
    <property type="match status" value="1"/>
</dbReference>
<dbReference type="Proteomes" id="UP000305647">
    <property type="component" value="Unassembled WGS sequence"/>
</dbReference>
<dbReference type="EMBL" id="SPRW01000031">
    <property type="protein sequence ID" value="TIC63963.1"/>
    <property type="molecule type" value="Genomic_DNA"/>
</dbReference>
<evidence type="ECO:0000256" key="2">
    <source>
        <dbReference type="SAM" id="MobiDB-lite"/>
    </source>
</evidence>
<dbReference type="OMA" id="VQACSQM"/>
<comment type="caution">
    <text evidence="7">The sequence shown here is derived from an EMBL/GenBank/DDBJ whole genome shotgun (WGS) entry which is preliminary data.</text>
</comment>
<evidence type="ECO:0000313" key="9">
    <source>
        <dbReference type="Proteomes" id="UP000305647"/>
    </source>
</evidence>
<evidence type="ECO:0000313" key="5">
    <source>
        <dbReference type="EMBL" id="TIB99520.1"/>
    </source>
</evidence>
<evidence type="ECO:0000259" key="3">
    <source>
        <dbReference type="Pfam" id="PF08614"/>
    </source>
</evidence>
<dbReference type="Gene3D" id="1.20.5.170">
    <property type="match status" value="1"/>
</dbReference>
<feature type="region of interest" description="Disordered" evidence="2">
    <location>
        <begin position="199"/>
        <end position="229"/>
    </location>
</feature>
<feature type="domain" description="Autophagy-related protein 16" evidence="3">
    <location>
        <begin position="8"/>
        <end position="197"/>
    </location>
</feature>
<gene>
    <name evidence="8" type="ORF">E3Q01_02764</name>
    <name evidence="7" type="ORF">E3Q02_02813</name>
    <name evidence="6" type="ORF">E3Q10_02514</name>
    <name evidence="5" type="ORF">E3Q17_02542</name>
    <name evidence="4" type="ORF">E3Q22_03338</name>
</gene>
<organism evidence="7 11">
    <name type="scientific">Wallemia mellicola</name>
    <dbReference type="NCBI Taxonomy" id="1708541"/>
    <lineage>
        <taxon>Eukaryota</taxon>
        <taxon>Fungi</taxon>
        <taxon>Dikarya</taxon>
        <taxon>Basidiomycota</taxon>
        <taxon>Wallemiomycotina</taxon>
        <taxon>Wallemiomycetes</taxon>
        <taxon>Wallemiales</taxon>
        <taxon>Wallemiaceae</taxon>
        <taxon>Wallemia</taxon>
    </lineage>
</organism>
<evidence type="ECO:0000313" key="13">
    <source>
        <dbReference type="Proteomes" id="UP000310708"/>
    </source>
</evidence>
<dbReference type="CDD" id="cd22887">
    <property type="entry name" value="Atg16_CCD"/>
    <property type="match status" value="1"/>
</dbReference>